<protein>
    <submittedName>
        <fullName evidence="2">Uncharacterized protein</fullName>
    </submittedName>
</protein>
<feature type="chain" id="PRO_5045889966" evidence="1">
    <location>
        <begin position="25"/>
        <end position="313"/>
    </location>
</feature>
<keyword evidence="1" id="KW-0732">Signal</keyword>
<dbReference type="RefSeq" id="WP_381012288.1">
    <property type="nucleotide sequence ID" value="NZ_JBHTJF010000029.1"/>
</dbReference>
<keyword evidence="3" id="KW-1185">Reference proteome</keyword>
<comment type="caution">
    <text evidence="2">The sequence shown here is derived from an EMBL/GenBank/DDBJ whole genome shotgun (WGS) entry which is preliminary data.</text>
</comment>
<gene>
    <name evidence="2" type="ORF">ACFQ0V_08570</name>
</gene>
<evidence type="ECO:0000313" key="3">
    <source>
        <dbReference type="Proteomes" id="UP001596976"/>
    </source>
</evidence>
<evidence type="ECO:0000313" key="2">
    <source>
        <dbReference type="EMBL" id="MFD0943816.1"/>
    </source>
</evidence>
<proteinExistence type="predicted"/>
<dbReference type="Proteomes" id="UP001596976">
    <property type="component" value="Unassembled WGS sequence"/>
</dbReference>
<reference evidence="3" key="1">
    <citation type="journal article" date="2019" name="Int. J. Syst. Evol. Microbiol.">
        <title>The Global Catalogue of Microorganisms (GCM) 10K type strain sequencing project: providing services to taxonomists for standard genome sequencing and annotation.</title>
        <authorList>
            <consortium name="The Broad Institute Genomics Platform"/>
            <consortium name="The Broad Institute Genome Sequencing Center for Infectious Disease"/>
            <person name="Wu L."/>
            <person name="Ma J."/>
        </authorList>
    </citation>
    <scope>NUCLEOTIDE SEQUENCE [LARGE SCALE GENOMIC DNA]</scope>
    <source>
        <strain evidence="3">CCUG 63563</strain>
    </source>
</reference>
<dbReference type="EMBL" id="JBHTJF010000029">
    <property type="protein sequence ID" value="MFD0943816.1"/>
    <property type="molecule type" value="Genomic_DNA"/>
</dbReference>
<accession>A0ABW3GX84</accession>
<organism evidence="2 3">
    <name type="scientific">Savagea faecisuis</name>
    <dbReference type="NCBI Taxonomy" id="1274803"/>
    <lineage>
        <taxon>Bacteria</taxon>
        <taxon>Bacillati</taxon>
        <taxon>Bacillota</taxon>
        <taxon>Bacilli</taxon>
        <taxon>Bacillales</taxon>
        <taxon>Caryophanaceae</taxon>
        <taxon>Savagea</taxon>
    </lineage>
</organism>
<evidence type="ECO:0000256" key="1">
    <source>
        <dbReference type="SAM" id="SignalP"/>
    </source>
</evidence>
<sequence length="313" mass="35492">MKKILFSILWGIATIFISSSYASAFEEDIDWDNEEVINTIEINENLEVSILRDGRVKPVDIKMSENLTESELDEILVLMGHDTDTLMYETKLAIVTSGGKAPESDMYTLTVKEYDKNNQLVSKEIIDLNEVSRVPDFNGGFSTLASNISQCAFLTGCFEGNLAISYLGKSGSNHLYRFTYNFEFPKGSNSYNDRIGLAWKGTGTKKVNSDVAYQESWNSINKYWMPRKYFTLNKYNIYGSVYNVPSSANRFRGKYQVDVYYSNRYTGDKEIIAGNYAANWQSIVNGISIGPASINVSYSEKQYILERNFTVGR</sequence>
<feature type="signal peptide" evidence="1">
    <location>
        <begin position="1"/>
        <end position="24"/>
    </location>
</feature>
<name>A0ABW3GX84_9BACL</name>